<evidence type="ECO:0000256" key="1">
    <source>
        <dbReference type="SAM" id="MobiDB-lite"/>
    </source>
</evidence>
<feature type="chain" id="PRO_5041257313" description="Sde2 ubiquitin domain-containing protein" evidence="2">
    <location>
        <begin position="20"/>
        <end position="87"/>
    </location>
</feature>
<feature type="domain" description="Sde2 ubiquitin" evidence="3">
    <location>
        <begin position="3"/>
        <end position="54"/>
    </location>
</feature>
<dbReference type="EMBL" id="MU806437">
    <property type="protein sequence ID" value="KAJ3835196.1"/>
    <property type="molecule type" value="Genomic_DNA"/>
</dbReference>
<evidence type="ECO:0000256" key="2">
    <source>
        <dbReference type="SAM" id="SignalP"/>
    </source>
</evidence>
<dbReference type="InterPro" id="IPR024974">
    <property type="entry name" value="Sde2_N"/>
</dbReference>
<accession>A0AA38P2V4</accession>
<dbReference type="AlphaFoldDB" id="A0AA38P2V4"/>
<reference evidence="4" key="1">
    <citation type="submission" date="2022-08" db="EMBL/GenBank/DDBJ databases">
        <authorList>
            <consortium name="DOE Joint Genome Institute"/>
            <person name="Min B."/>
            <person name="Riley R."/>
            <person name="Sierra-Patev S."/>
            <person name="Naranjo-Ortiz M."/>
            <person name="Looney B."/>
            <person name="Konkel Z."/>
            <person name="Slot J.C."/>
            <person name="Sakamoto Y."/>
            <person name="Steenwyk J.L."/>
            <person name="Rokas A."/>
            <person name="Carro J."/>
            <person name="Camarero S."/>
            <person name="Ferreira P."/>
            <person name="Molpeceres G."/>
            <person name="Ruiz-Duenas F.J."/>
            <person name="Serrano A."/>
            <person name="Henrissat B."/>
            <person name="Drula E."/>
            <person name="Hughes K.W."/>
            <person name="Mata J.L."/>
            <person name="Ishikawa N.K."/>
            <person name="Vargas-Isla R."/>
            <person name="Ushijima S."/>
            <person name="Smith C.A."/>
            <person name="Ahrendt S."/>
            <person name="Andreopoulos W."/>
            <person name="He G."/>
            <person name="Labutti K."/>
            <person name="Lipzen A."/>
            <person name="Ng V."/>
            <person name="Sandor L."/>
            <person name="Barry K."/>
            <person name="Martinez A.T."/>
            <person name="Xiao Y."/>
            <person name="Gibbons J.G."/>
            <person name="Terashima K."/>
            <person name="Hibbett D.S."/>
            <person name="Grigoriev I.V."/>
        </authorList>
    </citation>
    <scope>NUCLEOTIDE SEQUENCE</scope>
    <source>
        <strain evidence="4">TFB9207</strain>
    </source>
</reference>
<dbReference type="Pfam" id="PF13019">
    <property type="entry name" value="Sde2_N_Ubi_yeast"/>
    <property type="match status" value="1"/>
</dbReference>
<protein>
    <recommendedName>
        <fullName evidence="3">Sde2 ubiquitin domain-containing protein</fullName>
    </recommendedName>
</protein>
<keyword evidence="2" id="KW-0732">Signal</keyword>
<feature type="signal peptide" evidence="2">
    <location>
        <begin position="1"/>
        <end position="19"/>
    </location>
</feature>
<evidence type="ECO:0000259" key="3">
    <source>
        <dbReference type="Pfam" id="PF13019"/>
    </source>
</evidence>
<gene>
    <name evidence="4" type="ORF">F5878DRAFT_323998</name>
</gene>
<feature type="region of interest" description="Disordered" evidence="1">
    <location>
        <begin position="52"/>
        <end position="73"/>
    </location>
</feature>
<comment type="caution">
    <text evidence="4">The sequence shown here is derived from an EMBL/GenBank/DDBJ whole genome shotgun (WGS) entry which is preliminary data.</text>
</comment>
<sequence length="87" mass="9394">MITNVLVSFFAPFGTLSLAAPPSSTRLSDLLPLLNAKYPLLPSSGLILSTHSSGTQPSPYLQPPMNTNPTRFTKLRPESAFTADSFR</sequence>
<organism evidence="4 5">
    <name type="scientific">Lentinula raphanica</name>
    <dbReference type="NCBI Taxonomy" id="153919"/>
    <lineage>
        <taxon>Eukaryota</taxon>
        <taxon>Fungi</taxon>
        <taxon>Dikarya</taxon>
        <taxon>Basidiomycota</taxon>
        <taxon>Agaricomycotina</taxon>
        <taxon>Agaricomycetes</taxon>
        <taxon>Agaricomycetidae</taxon>
        <taxon>Agaricales</taxon>
        <taxon>Marasmiineae</taxon>
        <taxon>Omphalotaceae</taxon>
        <taxon>Lentinula</taxon>
    </lineage>
</organism>
<dbReference type="Proteomes" id="UP001163846">
    <property type="component" value="Unassembled WGS sequence"/>
</dbReference>
<evidence type="ECO:0000313" key="5">
    <source>
        <dbReference type="Proteomes" id="UP001163846"/>
    </source>
</evidence>
<proteinExistence type="predicted"/>
<name>A0AA38P2V4_9AGAR</name>
<evidence type="ECO:0000313" key="4">
    <source>
        <dbReference type="EMBL" id="KAJ3835196.1"/>
    </source>
</evidence>
<feature type="compositionally biased region" description="Polar residues" evidence="1">
    <location>
        <begin position="52"/>
        <end position="71"/>
    </location>
</feature>
<keyword evidence="5" id="KW-1185">Reference proteome</keyword>